<name>A0ACC1IMB3_9FUNG</name>
<accession>A0ACC1IMB3</accession>
<dbReference type="EMBL" id="JANBPG010000442">
    <property type="protein sequence ID" value="KAJ1896477.1"/>
    <property type="molecule type" value="Genomic_DNA"/>
</dbReference>
<reference evidence="1" key="1">
    <citation type="submission" date="2022-07" db="EMBL/GenBank/DDBJ databases">
        <title>Phylogenomic reconstructions and comparative analyses of Kickxellomycotina fungi.</title>
        <authorList>
            <person name="Reynolds N.K."/>
            <person name="Stajich J.E."/>
            <person name="Barry K."/>
            <person name="Grigoriev I.V."/>
            <person name="Crous P."/>
            <person name="Smith M.E."/>
        </authorList>
    </citation>
    <scope>NUCLEOTIDE SEQUENCE</scope>
    <source>
        <strain evidence="1">Benny 63K</strain>
    </source>
</reference>
<evidence type="ECO:0000313" key="2">
    <source>
        <dbReference type="Proteomes" id="UP001150581"/>
    </source>
</evidence>
<dbReference type="Proteomes" id="UP001150581">
    <property type="component" value="Unassembled WGS sequence"/>
</dbReference>
<protein>
    <submittedName>
        <fullName evidence="1">Uncharacterized protein</fullName>
    </submittedName>
</protein>
<proteinExistence type="predicted"/>
<comment type="caution">
    <text evidence="1">The sequence shown here is derived from an EMBL/GenBank/DDBJ whole genome shotgun (WGS) entry which is preliminary data.</text>
</comment>
<organism evidence="1 2">
    <name type="scientific">Kickxella alabastrina</name>
    <dbReference type="NCBI Taxonomy" id="61397"/>
    <lineage>
        <taxon>Eukaryota</taxon>
        <taxon>Fungi</taxon>
        <taxon>Fungi incertae sedis</taxon>
        <taxon>Zoopagomycota</taxon>
        <taxon>Kickxellomycotina</taxon>
        <taxon>Kickxellomycetes</taxon>
        <taxon>Kickxellales</taxon>
        <taxon>Kickxellaceae</taxon>
        <taxon>Kickxella</taxon>
    </lineage>
</organism>
<evidence type="ECO:0000313" key="1">
    <source>
        <dbReference type="EMBL" id="KAJ1896477.1"/>
    </source>
</evidence>
<sequence>MVNNQYAPPTLPTHSQAPQNQYYNGGQQYPPQQFNDQNQQEPRPQVVYVHQPQTNTPQLRGGGAGALYLGVDEGISERCLGMVEVDVVEYLAGVDVGVVEYLCVVEVVLGLVDEVVLMVEYFELEVGLGLVKSKVWR</sequence>
<keyword evidence="2" id="KW-1185">Reference proteome</keyword>
<gene>
    <name evidence="1" type="ORF">LPJ66_003968</name>
</gene>